<feature type="domain" description="VWFA" evidence="1">
    <location>
        <begin position="52"/>
        <end position="153"/>
    </location>
</feature>
<gene>
    <name evidence="2" type="ORF">AB6724_12640</name>
</gene>
<reference evidence="2 3" key="1">
    <citation type="journal article" date="2013" name="Int. J. Syst. Evol. Microbiol.">
        <title>Comamonas guangdongensis sp. nov., isolated from subterranean forest sediment, and emended description of the genus Comamonas.</title>
        <authorList>
            <person name="Zhang J."/>
            <person name="Wang Y."/>
            <person name="Zhou S."/>
            <person name="Wu C."/>
            <person name="He J."/>
            <person name="Li F."/>
        </authorList>
    </citation>
    <scope>NUCLEOTIDE SEQUENCE [LARGE SCALE GENOMIC DNA]</scope>
    <source>
        <strain evidence="2 3">CCTCC AB2011133</strain>
    </source>
</reference>
<organism evidence="2 3">
    <name type="scientific">Comamonas guangdongensis</name>
    <dbReference type="NCBI Taxonomy" id="510515"/>
    <lineage>
        <taxon>Bacteria</taxon>
        <taxon>Pseudomonadati</taxon>
        <taxon>Pseudomonadota</taxon>
        <taxon>Betaproteobacteria</taxon>
        <taxon>Burkholderiales</taxon>
        <taxon>Comamonadaceae</taxon>
        <taxon>Comamonas</taxon>
    </lineage>
</organism>
<evidence type="ECO:0000313" key="2">
    <source>
        <dbReference type="EMBL" id="MEX8193684.1"/>
    </source>
</evidence>
<name>A0ABV3ZWY2_9BURK</name>
<dbReference type="Gene3D" id="3.40.50.410">
    <property type="entry name" value="von Willebrand factor, type A domain"/>
    <property type="match status" value="1"/>
</dbReference>
<dbReference type="RefSeq" id="WP_369338881.1">
    <property type="nucleotide sequence ID" value="NZ_JBFYGN010000013.1"/>
</dbReference>
<keyword evidence="3" id="KW-1185">Reference proteome</keyword>
<dbReference type="SUPFAM" id="SSF53300">
    <property type="entry name" value="vWA-like"/>
    <property type="match status" value="1"/>
</dbReference>
<dbReference type="Proteomes" id="UP001561046">
    <property type="component" value="Unassembled WGS sequence"/>
</dbReference>
<protein>
    <submittedName>
        <fullName evidence="2">VWA domain-containing protein</fullName>
    </submittedName>
</protein>
<dbReference type="Pfam" id="PF13519">
    <property type="entry name" value="VWA_2"/>
    <property type="match status" value="1"/>
</dbReference>
<comment type="caution">
    <text evidence="2">The sequence shown here is derived from an EMBL/GenBank/DDBJ whole genome shotgun (WGS) entry which is preliminary data.</text>
</comment>
<sequence length="210" mass="23090">MALAGHGAPSARKIAGASVDWPATLRARQNRPLAPEHLRWRQPERPSRSQHLFLLDCSASMVESGAFAQAKGLLLQWLRWAYLQRESVALLCFGAAQVRWLLEPTRAPRWNADLIEPLTGGGGTPLASALQAAWDMAARYPQQPSCLWVISDFRSPDVLQLKQQPAPAAAQIWVDCEAPSGGAQRRFDGAERLAKAWPGSLRLPLEISAR</sequence>
<accession>A0ABV3ZWY2</accession>
<proteinExistence type="predicted"/>
<dbReference type="InterPro" id="IPR002035">
    <property type="entry name" value="VWF_A"/>
</dbReference>
<evidence type="ECO:0000313" key="3">
    <source>
        <dbReference type="Proteomes" id="UP001561046"/>
    </source>
</evidence>
<dbReference type="EMBL" id="JBFYGN010000013">
    <property type="protein sequence ID" value="MEX8193684.1"/>
    <property type="molecule type" value="Genomic_DNA"/>
</dbReference>
<evidence type="ECO:0000259" key="1">
    <source>
        <dbReference type="Pfam" id="PF13519"/>
    </source>
</evidence>
<dbReference type="InterPro" id="IPR036465">
    <property type="entry name" value="vWFA_dom_sf"/>
</dbReference>